<organism evidence="2 3">
    <name type="scientific">Bacillus yunxiaonensis</name>
    <dbReference type="NCBI Taxonomy" id="3127665"/>
    <lineage>
        <taxon>Bacteria</taxon>
        <taxon>Bacillati</taxon>
        <taxon>Bacillota</taxon>
        <taxon>Bacilli</taxon>
        <taxon>Bacillales</taxon>
        <taxon>Bacillaceae</taxon>
        <taxon>Bacillus</taxon>
    </lineage>
</organism>
<evidence type="ECO:0000313" key="2">
    <source>
        <dbReference type="EMBL" id="MEI4831196.1"/>
    </source>
</evidence>
<accession>A0ABU8FYV6</accession>
<reference evidence="2 3" key="1">
    <citation type="submission" date="2024-01" db="EMBL/GenBank/DDBJ databases">
        <title>Seven novel Bacillus-like species.</title>
        <authorList>
            <person name="Liu G."/>
        </authorList>
    </citation>
    <scope>NUCLEOTIDE SEQUENCE [LARGE SCALE GENOMIC DNA]</scope>
    <source>
        <strain evidence="2 3">FJAT-53711</strain>
    </source>
</reference>
<name>A0ABU8FYV6_9BACI</name>
<evidence type="ECO:0000313" key="3">
    <source>
        <dbReference type="Proteomes" id="UP001367922"/>
    </source>
</evidence>
<keyword evidence="3" id="KW-1185">Reference proteome</keyword>
<evidence type="ECO:0000256" key="1">
    <source>
        <dbReference type="SAM" id="Phobius"/>
    </source>
</evidence>
<feature type="transmembrane region" description="Helical" evidence="1">
    <location>
        <begin position="6"/>
        <end position="23"/>
    </location>
</feature>
<dbReference type="Proteomes" id="UP001367922">
    <property type="component" value="Unassembled WGS sequence"/>
</dbReference>
<dbReference type="EMBL" id="JBAWSV010000006">
    <property type="protein sequence ID" value="MEI4831196.1"/>
    <property type="molecule type" value="Genomic_DNA"/>
</dbReference>
<protein>
    <submittedName>
        <fullName evidence="2">Signal peptide protein</fullName>
    </submittedName>
</protein>
<sequence>MLDIAMIGILIVLVGSMIGLARWSDNVVKEGKK</sequence>
<comment type="caution">
    <text evidence="2">The sequence shown here is derived from an EMBL/GenBank/DDBJ whole genome shotgun (WGS) entry which is preliminary data.</text>
</comment>
<dbReference type="RefSeq" id="WP_336483268.1">
    <property type="nucleotide sequence ID" value="NZ_JBAWSV010000006.1"/>
</dbReference>
<keyword evidence="1" id="KW-0812">Transmembrane</keyword>
<keyword evidence="1" id="KW-0472">Membrane</keyword>
<gene>
    <name evidence="2" type="ORF">WAX78_17360</name>
</gene>
<proteinExistence type="predicted"/>
<keyword evidence="1" id="KW-1133">Transmembrane helix</keyword>